<dbReference type="Proteomes" id="UP000076632">
    <property type="component" value="Unassembled WGS sequence"/>
</dbReference>
<evidence type="ECO:0000256" key="1">
    <source>
        <dbReference type="ARBA" id="ARBA00022857"/>
    </source>
</evidence>
<dbReference type="InterPro" id="IPR051609">
    <property type="entry name" value="NmrA/Isoflavone_reductase-like"/>
</dbReference>
<dbReference type="Gene3D" id="3.90.25.10">
    <property type="entry name" value="UDP-galactose 4-epimerase, domain 1"/>
    <property type="match status" value="1"/>
</dbReference>
<dbReference type="OMA" id="ELMWSVK"/>
<dbReference type="GeneID" id="28900976"/>
<proteinExistence type="predicted"/>
<dbReference type="PANTHER" id="PTHR47706">
    <property type="entry name" value="NMRA-LIKE FAMILY PROTEIN"/>
    <property type="match status" value="1"/>
</dbReference>
<dbReference type="EMBL" id="KV407455">
    <property type="protein sequence ID" value="KZF25654.1"/>
    <property type="molecule type" value="Genomic_DNA"/>
</dbReference>
<keyword evidence="2" id="KW-0560">Oxidoreductase</keyword>
<dbReference type="AlphaFoldDB" id="A0A165J2V7"/>
<dbReference type="PANTHER" id="PTHR47706:SF9">
    <property type="entry name" value="NMRA-LIKE DOMAIN-CONTAINING PROTEIN-RELATED"/>
    <property type="match status" value="1"/>
</dbReference>
<evidence type="ECO:0000313" key="4">
    <source>
        <dbReference type="EMBL" id="KZF25654.1"/>
    </source>
</evidence>
<dbReference type="GO" id="GO:0016491">
    <property type="term" value="F:oxidoreductase activity"/>
    <property type="evidence" value="ECO:0007669"/>
    <property type="project" value="UniProtKB-KW"/>
</dbReference>
<sequence length="298" mass="33166">MAPSVLLIGASGSLGVPLVEEFIRQKSKFERIAILADPSRAKKFEDVQKRGIDVVTGSFLDPNSYKGFSVVISLAGNPIMRLQPAMIEAAVAAGVRHFYPSEFGVDVGHDDLVDFRYLRDKRVTRDHLVAKAKEVPGFRYTLLMNGIFAEWSAIPPLGVDTDKHTSTVYGTPDAILSLTAVPDIVRYIVESVLLPFENDEAERQLRVIGQNVSHAELLDILEEIQGSKYDRTYLPLAEAAEKQDESRKKGDEASVLYWSLRQLQGSGNGRVPGPWDNDKFSFKPESARETIQRIYGKN</sequence>
<keyword evidence="1" id="KW-0521">NADP</keyword>
<dbReference type="RefSeq" id="XP_018191209.1">
    <property type="nucleotide sequence ID" value="XM_018335839.1"/>
</dbReference>
<feature type="domain" description="NmrA-like" evidence="3">
    <location>
        <begin position="4"/>
        <end position="240"/>
    </location>
</feature>
<evidence type="ECO:0000259" key="3">
    <source>
        <dbReference type="Pfam" id="PF05368"/>
    </source>
</evidence>
<dbReference type="InterPro" id="IPR036291">
    <property type="entry name" value="NAD(P)-bd_dom_sf"/>
</dbReference>
<reference evidence="4 5" key="1">
    <citation type="journal article" date="2016" name="Fungal Biol.">
        <title>The genome of Xylona heveae provides a window into fungal endophytism.</title>
        <authorList>
            <person name="Gazis R."/>
            <person name="Kuo A."/>
            <person name="Riley R."/>
            <person name="LaButti K."/>
            <person name="Lipzen A."/>
            <person name="Lin J."/>
            <person name="Amirebrahimi M."/>
            <person name="Hesse C.N."/>
            <person name="Spatafora J.W."/>
            <person name="Henrissat B."/>
            <person name="Hainaut M."/>
            <person name="Grigoriev I.V."/>
            <person name="Hibbett D.S."/>
        </authorList>
    </citation>
    <scope>NUCLEOTIDE SEQUENCE [LARGE SCALE GENOMIC DNA]</scope>
    <source>
        <strain evidence="4 5">TC161</strain>
    </source>
</reference>
<dbReference type="InterPro" id="IPR008030">
    <property type="entry name" value="NmrA-like"/>
</dbReference>
<evidence type="ECO:0000256" key="2">
    <source>
        <dbReference type="ARBA" id="ARBA00023002"/>
    </source>
</evidence>
<dbReference type="Gene3D" id="3.40.50.720">
    <property type="entry name" value="NAD(P)-binding Rossmann-like Domain"/>
    <property type="match status" value="1"/>
</dbReference>
<gene>
    <name evidence="4" type="ORF">L228DRAFT_280879</name>
</gene>
<dbReference type="STRING" id="1328760.A0A165J2V7"/>
<protein>
    <submittedName>
        <fullName evidence="4">NAD(P)-binding protein</fullName>
    </submittedName>
</protein>
<dbReference type="SUPFAM" id="SSF51735">
    <property type="entry name" value="NAD(P)-binding Rossmann-fold domains"/>
    <property type="match status" value="1"/>
</dbReference>
<dbReference type="InParanoid" id="A0A165J2V7"/>
<dbReference type="OrthoDB" id="9974981at2759"/>
<accession>A0A165J2V7</accession>
<organism evidence="4 5">
    <name type="scientific">Xylona heveae (strain CBS 132557 / TC161)</name>
    <dbReference type="NCBI Taxonomy" id="1328760"/>
    <lineage>
        <taxon>Eukaryota</taxon>
        <taxon>Fungi</taxon>
        <taxon>Dikarya</taxon>
        <taxon>Ascomycota</taxon>
        <taxon>Pezizomycotina</taxon>
        <taxon>Xylonomycetes</taxon>
        <taxon>Xylonales</taxon>
        <taxon>Xylonaceae</taxon>
        <taxon>Xylona</taxon>
    </lineage>
</organism>
<dbReference type="Pfam" id="PF05368">
    <property type="entry name" value="NmrA"/>
    <property type="match status" value="1"/>
</dbReference>
<name>A0A165J2V7_XYLHT</name>
<keyword evidence="5" id="KW-1185">Reference proteome</keyword>
<evidence type="ECO:0000313" key="5">
    <source>
        <dbReference type="Proteomes" id="UP000076632"/>
    </source>
</evidence>